<keyword evidence="2" id="KW-1185">Reference proteome</keyword>
<name>A0ABW8D947_9GAMM</name>
<reference evidence="1 2" key="1">
    <citation type="submission" date="2024-08" db="EMBL/GenBank/DDBJ databases">
        <title>Draft Genome Sequence of Legionella lytica strain DSB2004, Isolated From a Fire Sprinkler System.</title>
        <authorList>
            <person name="Everhart A.D."/>
            <person name="Kidane D.T."/>
            <person name="Farone A.L."/>
            <person name="Farone M.B."/>
        </authorList>
    </citation>
    <scope>NUCLEOTIDE SEQUENCE [LARGE SCALE GENOMIC DNA]</scope>
    <source>
        <strain evidence="1 2">DSB2004</strain>
    </source>
</reference>
<sequence length="316" mass="36453">MGKEKTELSSFLIDIKPQTTIVCEEIIERLNQRLKEHLFTTAYNNIGMFFQQRQSAPNFQLDSFAHYEQFSSGNCIGLTLGLIQHILNYCRNWEAIMRLPPMYVIPATLPSHYERTEEFGHVALLVACSDGLILLDSGFHLHQGIVLKNDEEVSLSVGDKTWRFRLEQQIHPVDKKILRGTIQASVETSRFGREQFQYTLRHISNPDGIILKRNMVDARRVSYVRRDWDGLQTNHVTVCLREQSIKMAFLKKDRISYQKIELSFTECHHAGLDFYLQLYGCPPSLVRQISSLIQPYIQSPTAELAEKNPIIIRALG</sequence>
<protein>
    <recommendedName>
        <fullName evidence="3">Arylamine N-acetyltransferase</fullName>
    </recommendedName>
</protein>
<dbReference type="EMBL" id="JBGORX010000005">
    <property type="protein sequence ID" value="MFJ1269243.1"/>
    <property type="molecule type" value="Genomic_DNA"/>
</dbReference>
<dbReference type="Proteomes" id="UP001615550">
    <property type="component" value="Unassembled WGS sequence"/>
</dbReference>
<organism evidence="1 2">
    <name type="scientific">Legionella lytica</name>
    <dbReference type="NCBI Taxonomy" id="96232"/>
    <lineage>
        <taxon>Bacteria</taxon>
        <taxon>Pseudomonadati</taxon>
        <taxon>Pseudomonadota</taxon>
        <taxon>Gammaproteobacteria</taxon>
        <taxon>Legionellales</taxon>
        <taxon>Legionellaceae</taxon>
        <taxon>Legionella</taxon>
    </lineage>
</organism>
<accession>A0ABW8D947</accession>
<evidence type="ECO:0008006" key="3">
    <source>
        <dbReference type="Google" id="ProtNLM"/>
    </source>
</evidence>
<evidence type="ECO:0000313" key="1">
    <source>
        <dbReference type="EMBL" id="MFJ1269243.1"/>
    </source>
</evidence>
<dbReference type="RefSeq" id="WP_400188069.1">
    <property type="nucleotide sequence ID" value="NZ_JBGORX010000005.1"/>
</dbReference>
<proteinExistence type="predicted"/>
<comment type="caution">
    <text evidence="1">The sequence shown here is derived from an EMBL/GenBank/DDBJ whole genome shotgun (WGS) entry which is preliminary data.</text>
</comment>
<gene>
    <name evidence="1" type="ORF">ACD661_11815</name>
</gene>
<evidence type="ECO:0000313" key="2">
    <source>
        <dbReference type="Proteomes" id="UP001615550"/>
    </source>
</evidence>